<dbReference type="SMART" id="SM00450">
    <property type="entry name" value="RHOD"/>
    <property type="match status" value="1"/>
</dbReference>
<dbReference type="SUPFAM" id="SSF52821">
    <property type="entry name" value="Rhodanese/Cell cycle control phosphatase"/>
    <property type="match status" value="1"/>
</dbReference>
<dbReference type="OrthoDB" id="9789585at2"/>
<feature type="domain" description="Rhodanese" evidence="1">
    <location>
        <begin position="23"/>
        <end position="111"/>
    </location>
</feature>
<evidence type="ECO:0000313" key="2">
    <source>
        <dbReference type="EMBL" id="MXP29121.1"/>
    </source>
</evidence>
<name>A0A845AJN9_9SPHN</name>
<dbReference type="InterPro" id="IPR001763">
    <property type="entry name" value="Rhodanese-like_dom"/>
</dbReference>
<dbReference type="Proteomes" id="UP000439780">
    <property type="component" value="Unassembled WGS sequence"/>
</dbReference>
<dbReference type="Gene3D" id="3.40.250.10">
    <property type="entry name" value="Rhodanese-like domain"/>
    <property type="match status" value="1"/>
</dbReference>
<dbReference type="PANTHER" id="PTHR45431:SF3">
    <property type="entry name" value="RHODANESE-LIKE DOMAIN-CONTAINING PROTEIN 15, CHLOROPLASTIC"/>
    <property type="match status" value="1"/>
</dbReference>
<dbReference type="AlphaFoldDB" id="A0A845AJN9"/>
<dbReference type="PROSITE" id="PS50206">
    <property type="entry name" value="RHODANESE_3"/>
    <property type="match status" value="1"/>
</dbReference>
<dbReference type="CDD" id="cd00158">
    <property type="entry name" value="RHOD"/>
    <property type="match status" value="1"/>
</dbReference>
<reference evidence="2 3" key="1">
    <citation type="submission" date="2019-12" db="EMBL/GenBank/DDBJ databases">
        <title>Genomic-based taxomic classification of the family Erythrobacteraceae.</title>
        <authorList>
            <person name="Xu L."/>
        </authorList>
    </citation>
    <scope>NUCLEOTIDE SEQUENCE [LARGE SCALE GENOMIC DNA]</scope>
    <source>
        <strain evidence="2 3">KEMB 9005-328</strain>
    </source>
</reference>
<dbReference type="PANTHER" id="PTHR45431">
    <property type="entry name" value="RHODANESE-LIKE DOMAIN-CONTAINING PROTEIN 15, CHLOROPLASTIC"/>
    <property type="match status" value="1"/>
</dbReference>
<evidence type="ECO:0000313" key="3">
    <source>
        <dbReference type="Proteomes" id="UP000439780"/>
    </source>
</evidence>
<keyword evidence="3" id="KW-1185">Reference proteome</keyword>
<sequence length="111" mass="11490">MFGFGQKAPMNELSPGELEQLMAGDKAVVVDVREPGEFASGHITGAINRPLSSFDPSALPRAPGKTVVLVCAGGKRSAMALNKCAKAEAAIDTHLNGGMAAWACANLPVQR</sequence>
<proteinExistence type="predicted"/>
<dbReference type="EMBL" id="WTYA01000007">
    <property type="protein sequence ID" value="MXP29121.1"/>
    <property type="molecule type" value="Genomic_DNA"/>
</dbReference>
<gene>
    <name evidence="2" type="ORF">GRI58_09840</name>
</gene>
<evidence type="ECO:0000259" key="1">
    <source>
        <dbReference type="PROSITE" id="PS50206"/>
    </source>
</evidence>
<organism evidence="2 3">
    <name type="scientific">Qipengyuania algicida</name>
    <dbReference type="NCBI Taxonomy" id="1836209"/>
    <lineage>
        <taxon>Bacteria</taxon>
        <taxon>Pseudomonadati</taxon>
        <taxon>Pseudomonadota</taxon>
        <taxon>Alphaproteobacteria</taxon>
        <taxon>Sphingomonadales</taxon>
        <taxon>Erythrobacteraceae</taxon>
        <taxon>Qipengyuania</taxon>
    </lineage>
</organism>
<dbReference type="InterPro" id="IPR036873">
    <property type="entry name" value="Rhodanese-like_dom_sf"/>
</dbReference>
<protein>
    <submittedName>
        <fullName evidence="2">Rhodanese-like domain-containing protein</fullName>
    </submittedName>
</protein>
<accession>A0A845AJN9</accession>
<dbReference type="InterPro" id="IPR052367">
    <property type="entry name" value="Thiosulfate_ST/Rhodanese-like"/>
</dbReference>
<dbReference type="Pfam" id="PF00581">
    <property type="entry name" value="Rhodanese"/>
    <property type="match status" value="1"/>
</dbReference>
<comment type="caution">
    <text evidence="2">The sequence shown here is derived from an EMBL/GenBank/DDBJ whole genome shotgun (WGS) entry which is preliminary data.</text>
</comment>